<dbReference type="EMBL" id="CAJVPS010000466">
    <property type="protein sequence ID" value="CAG8488161.1"/>
    <property type="molecule type" value="Genomic_DNA"/>
</dbReference>
<evidence type="ECO:0000313" key="2">
    <source>
        <dbReference type="EMBL" id="CAG8488161.1"/>
    </source>
</evidence>
<sequence>MIRGRFVRRHGKYIRKQPETTFGSQETLHSGKANSLNSMLSAVGYNRAFLSFMELPMRKEMASQDTPVKTKIANAPSPHSPIKPTEKTNAHLLITLLGTSDSFSVAYAPIFYSFTFDSFPVAWES</sequence>
<name>A0A9N8ZB73_9GLOM</name>
<feature type="region of interest" description="Disordered" evidence="1">
    <location>
        <begin position="63"/>
        <end position="85"/>
    </location>
</feature>
<proteinExistence type="predicted"/>
<dbReference type="Proteomes" id="UP000789508">
    <property type="component" value="Unassembled WGS sequence"/>
</dbReference>
<evidence type="ECO:0000313" key="3">
    <source>
        <dbReference type="Proteomes" id="UP000789508"/>
    </source>
</evidence>
<dbReference type="AlphaFoldDB" id="A0A9N8ZB73"/>
<keyword evidence="3" id="KW-1185">Reference proteome</keyword>
<gene>
    <name evidence="2" type="ORF">ALEPTO_LOCUS2840</name>
</gene>
<comment type="caution">
    <text evidence="2">The sequence shown here is derived from an EMBL/GenBank/DDBJ whole genome shotgun (WGS) entry which is preliminary data.</text>
</comment>
<protein>
    <submittedName>
        <fullName evidence="2">8909_t:CDS:1</fullName>
    </submittedName>
</protein>
<organism evidence="2 3">
    <name type="scientific">Ambispora leptoticha</name>
    <dbReference type="NCBI Taxonomy" id="144679"/>
    <lineage>
        <taxon>Eukaryota</taxon>
        <taxon>Fungi</taxon>
        <taxon>Fungi incertae sedis</taxon>
        <taxon>Mucoromycota</taxon>
        <taxon>Glomeromycotina</taxon>
        <taxon>Glomeromycetes</taxon>
        <taxon>Archaeosporales</taxon>
        <taxon>Ambisporaceae</taxon>
        <taxon>Ambispora</taxon>
    </lineage>
</organism>
<accession>A0A9N8ZB73</accession>
<evidence type="ECO:0000256" key="1">
    <source>
        <dbReference type="SAM" id="MobiDB-lite"/>
    </source>
</evidence>
<reference evidence="2" key="1">
    <citation type="submission" date="2021-06" db="EMBL/GenBank/DDBJ databases">
        <authorList>
            <person name="Kallberg Y."/>
            <person name="Tangrot J."/>
            <person name="Rosling A."/>
        </authorList>
    </citation>
    <scope>NUCLEOTIDE SEQUENCE</scope>
    <source>
        <strain evidence="2">FL130A</strain>
    </source>
</reference>